<protein>
    <submittedName>
        <fullName evidence="1">Uncharacterized protein</fullName>
    </submittedName>
</protein>
<dbReference type="EMBL" id="LAVV01013462">
    <property type="protein sequence ID" value="KNZ45627.1"/>
    <property type="molecule type" value="Genomic_DNA"/>
</dbReference>
<sequence length="219" mass="24589">GGGGVKDEGVVVKALTNSQIKCCAYKAKFQKERQLNANMNLSGVEHLPSFIFWADQSLKKIIAIVKFYPLSTMDPSLKSRYQRLSQHLMAQSINLSESQPKQILKRSQMDITSSKAIFLNKTPSLANCSTQLPVLYVMKSRRNTMPLKHLDWKPNSKKILMVLLAIYPSLSPTLPKKNHKDNDASPTFVMGVNWSFPCGINFLGFNGILECAWKATVLR</sequence>
<comment type="caution">
    <text evidence="1">The sequence shown here is derived from an EMBL/GenBank/DDBJ whole genome shotgun (WGS) entry which is preliminary data.</text>
</comment>
<dbReference type="AlphaFoldDB" id="A0A0L6UBI6"/>
<dbReference type="OrthoDB" id="10693625at2759"/>
<gene>
    <name evidence="1" type="ORF">VP01_7971g1</name>
</gene>
<evidence type="ECO:0000313" key="1">
    <source>
        <dbReference type="EMBL" id="KNZ45627.1"/>
    </source>
</evidence>
<accession>A0A0L6UBI6</accession>
<feature type="non-terminal residue" evidence="1">
    <location>
        <position position="1"/>
    </location>
</feature>
<keyword evidence="2" id="KW-1185">Reference proteome</keyword>
<reference evidence="1 2" key="1">
    <citation type="submission" date="2015-08" db="EMBL/GenBank/DDBJ databases">
        <title>Next Generation Sequencing and Analysis of the Genome of Puccinia sorghi L Schw, the Causal Agent of Maize Common Rust.</title>
        <authorList>
            <person name="Rochi L."/>
            <person name="Burguener G."/>
            <person name="Darino M."/>
            <person name="Turjanski A."/>
            <person name="Kreff E."/>
            <person name="Dieguez M.J."/>
            <person name="Sacco F."/>
        </authorList>
    </citation>
    <scope>NUCLEOTIDE SEQUENCE [LARGE SCALE GENOMIC DNA]</scope>
    <source>
        <strain evidence="1 2">RO10H11247</strain>
    </source>
</reference>
<proteinExistence type="predicted"/>
<dbReference type="Proteomes" id="UP000037035">
    <property type="component" value="Unassembled WGS sequence"/>
</dbReference>
<evidence type="ECO:0000313" key="2">
    <source>
        <dbReference type="Proteomes" id="UP000037035"/>
    </source>
</evidence>
<organism evidence="1 2">
    <name type="scientific">Puccinia sorghi</name>
    <dbReference type="NCBI Taxonomy" id="27349"/>
    <lineage>
        <taxon>Eukaryota</taxon>
        <taxon>Fungi</taxon>
        <taxon>Dikarya</taxon>
        <taxon>Basidiomycota</taxon>
        <taxon>Pucciniomycotina</taxon>
        <taxon>Pucciniomycetes</taxon>
        <taxon>Pucciniales</taxon>
        <taxon>Pucciniaceae</taxon>
        <taxon>Puccinia</taxon>
    </lineage>
</organism>
<name>A0A0L6UBI6_9BASI</name>
<dbReference type="VEuPathDB" id="FungiDB:VP01_7971g1"/>